<sequence>MEDNKNGILADVLYYGGIFIVLLICYFIRKKLAGPGGNNKSFYYLKHYRHGIIFYNERKLEEAIDHFNIALENALNDKERQDCYSMIAVIFCEGQIYNEALKFATMSLLLNERSNDVCFEVRSKCYEENRQYKEALRDISVADEIRTNKSDDKANKKFAEKTNNLIHKYTESRTISHLMKNRLTPSKSKCSDFFKTFVGIIPSGEKQPDDIAYLIENNKFEELYEKFLGSNSAAEKEKFNEKHSSNGLFTYNLILCSIRYLCGNFEECMRILKNPQTDLETIFISYINAKNQKYNAPKDLLIRFSLLVNTDNPTVKFWLAKFYREIGNSTVYHELINSLSEYAFAYADILDFFIKNDDLRKIKEYEKESLTKFGSDNIIIYKLWEYYYIKRDRESLKEIIDKLDMNDSRSLYMKGLYCGLIKDSEQQNSLLKEALEKDPKYYEVLVHLGKQYRISDRKKYKEYFEKAIGVASCRREVYTCFEDLIMMDNREYVKNTLEHMR</sequence>
<reference evidence="2 3" key="1">
    <citation type="journal article" date="2020" name="Genome Biol. Evol.">
        <title>Comparative genomics of strictly vertically transmitted, feminizing microsporidia endosymbionts of amphipod crustaceans.</title>
        <authorList>
            <person name="Cormier A."/>
            <person name="Chebbi M.A."/>
            <person name="Giraud I."/>
            <person name="Wattier R."/>
            <person name="Teixeira M."/>
            <person name="Gilbert C."/>
            <person name="Rigaud T."/>
            <person name="Cordaux R."/>
        </authorList>
    </citation>
    <scope>NUCLEOTIDE SEQUENCE [LARGE SCALE GENOMIC DNA]</scope>
    <source>
        <strain evidence="2 3">Ou3-Ou53</strain>
    </source>
</reference>
<protein>
    <submittedName>
        <fullName evidence="2">Uncharacterized protein</fullName>
    </submittedName>
</protein>
<dbReference type="Proteomes" id="UP000740883">
    <property type="component" value="Unassembled WGS sequence"/>
</dbReference>
<feature type="transmembrane region" description="Helical" evidence="1">
    <location>
        <begin position="12"/>
        <end position="28"/>
    </location>
</feature>
<evidence type="ECO:0000313" key="3">
    <source>
        <dbReference type="Proteomes" id="UP000740883"/>
    </source>
</evidence>
<gene>
    <name evidence="2" type="ORF">NGRA_0318</name>
</gene>
<comment type="caution">
    <text evidence="2">The sequence shown here is derived from an EMBL/GenBank/DDBJ whole genome shotgun (WGS) entry which is preliminary data.</text>
</comment>
<name>A0A9P6H0K4_9MICR</name>
<dbReference type="InterPro" id="IPR011990">
    <property type="entry name" value="TPR-like_helical_dom_sf"/>
</dbReference>
<organism evidence="2 3">
    <name type="scientific">Nosema granulosis</name>
    <dbReference type="NCBI Taxonomy" id="83296"/>
    <lineage>
        <taxon>Eukaryota</taxon>
        <taxon>Fungi</taxon>
        <taxon>Fungi incertae sedis</taxon>
        <taxon>Microsporidia</taxon>
        <taxon>Nosematidae</taxon>
        <taxon>Nosema</taxon>
    </lineage>
</organism>
<keyword evidence="1" id="KW-0812">Transmembrane</keyword>
<keyword evidence="1" id="KW-0472">Membrane</keyword>
<evidence type="ECO:0000256" key="1">
    <source>
        <dbReference type="SAM" id="Phobius"/>
    </source>
</evidence>
<proteinExistence type="predicted"/>
<dbReference type="EMBL" id="SBJO01000010">
    <property type="protein sequence ID" value="KAF9764756.1"/>
    <property type="molecule type" value="Genomic_DNA"/>
</dbReference>
<dbReference type="Gene3D" id="1.25.40.10">
    <property type="entry name" value="Tetratricopeptide repeat domain"/>
    <property type="match status" value="2"/>
</dbReference>
<dbReference type="AlphaFoldDB" id="A0A9P6H0K4"/>
<dbReference type="SUPFAM" id="SSF48452">
    <property type="entry name" value="TPR-like"/>
    <property type="match status" value="2"/>
</dbReference>
<keyword evidence="1" id="KW-1133">Transmembrane helix</keyword>
<accession>A0A9P6H0K4</accession>
<evidence type="ECO:0000313" key="2">
    <source>
        <dbReference type="EMBL" id="KAF9764756.1"/>
    </source>
</evidence>
<dbReference type="OrthoDB" id="2942533at2759"/>
<keyword evidence="3" id="KW-1185">Reference proteome</keyword>